<evidence type="ECO:0000256" key="3">
    <source>
        <dbReference type="ARBA" id="ARBA00023002"/>
    </source>
</evidence>
<comment type="similarity">
    <text evidence="1">Belongs to the carotenoid oxygenase family.</text>
</comment>
<evidence type="ECO:0000256" key="5">
    <source>
        <dbReference type="PIRSR" id="PIRSR604294-1"/>
    </source>
</evidence>
<name>A0A8S4RMT9_9NEOP</name>
<evidence type="ECO:0000256" key="1">
    <source>
        <dbReference type="ARBA" id="ARBA00006787"/>
    </source>
</evidence>
<dbReference type="PANTHER" id="PTHR10543:SF24">
    <property type="entry name" value="CAROTENOID ISOMEROOXYGENASE"/>
    <property type="match status" value="1"/>
</dbReference>
<dbReference type="GO" id="GO:0046872">
    <property type="term" value="F:metal ion binding"/>
    <property type="evidence" value="ECO:0007669"/>
    <property type="project" value="UniProtKB-KW"/>
</dbReference>
<feature type="binding site" evidence="5">
    <location>
        <position position="175"/>
    </location>
    <ligand>
        <name>Fe cation</name>
        <dbReference type="ChEBI" id="CHEBI:24875"/>
        <note>catalytic</note>
    </ligand>
</feature>
<organism evidence="6 7">
    <name type="scientific">Pararge aegeria aegeria</name>
    <dbReference type="NCBI Taxonomy" id="348720"/>
    <lineage>
        <taxon>Eukaryota</taxon>
        <taxon>Metazoa</taxon>
        <taxon>Ecdysozoa</taxon>
        <taxon>Arthropoda</taxon>
        <taxon>Hexapoda</taxon>
        <taxon>Insecta</taxon>
        <taxon>Pterygota</taxon>
        <taxon>Neoptera</taxon>
        <taxon>Endopterygota</taxon>
        <taxon>Lepidoptera</taxon>
        <taxon>Glossata</taxon>
        <taxon>Ditrysia</taxon>
        <taxon>Papilionoidea</taxon>
        <taxon>Nymphalidae</taxon>
        <taxon>Satyrinae</taxon>
        <taxon>Satyrini</taxon>
        <taxon>Parargina</taxon>
        <taxon>Pararge</taxon>
    </lineage>
</organism>
<keyword evidence="4 5" id="KW-0408">Iron</keyword>
<accession>A0A8S4RMT9</accession>
<evidence type="ECO:0000256" key="2">
    <source>
        <dbReference type="ARBA" id="ARBA00022723"/>
    </source>
</evidence>
<dbReference type="OrthoDB" id="1069523at2759"/>
<keyword evidence="3" id="KW-0560">Oxidoreductase</keyword>
<feature type="binding site" evidence="5">
    <location>
        <position position="106"/>
    </location>
    <ligand>
        <name>Fe cation</name>
        <dbReference type="ChEBI" id="CHEBI:24875"/>
        <note>catalytic</note>
    </ligand>
</feature>
<evidence type="ECO:0000313" key="6">
    <source>
        <dbReference type="EMBL" id="CAH2239267.1"/>
    </source>
</evidence>
<protein>
    <submittedName>
        <fullName evidence="6">Jg21897 protein</fullName>
    </submittedName>
</protein>
<dbReference type="GO" id="GO:0003834">
    <property type="term" value="F:beta-carotene 15,15'-dioxygenase activity"/>
    <property type="evidence" value="ECO:0007669"/>
    <property type="project" value="TreeGrafter"/>
</dbReference>
<feature type="binding site" evidence="5">
    <location>
        <position position="75"/>
    </location>
    <ligand>
        <name>Fe cation</name>
        <dbReference type="ChEBI" id="CHEBI:24875"/>
        <note>catalytic</note>
    </ligand>
</feature>
<dbReference type="GO" id="GO:0042574">
    <property type="term" value="P:retinal metabolic process"/>
    <property type="evidence" value="ECO:0007669"/>
    <property type="project" value="TreeGrafter"/>
</dbReference>
<dbReference type="AlphaFoldDB" id="A0A8S4RMT9"/>
<dbReference type="Proteomes" id="UP000838756">
    <property type="component" value="Unassembled WGS sequence"/>
</dbReference>
<evidence type="ECO:0000256" key="4">
    <source>
        <dbReference type="ARBA" id="ARBA00023004"/>
    </source>
</evidence>
<dbReference type="GO" id="GO:0010436">
    <property type="term" value="F:carotenoid dioxygenase activity"/>
    <property type="evidence" value="ECO:0007669"/>
    <property type="project" value="TreeGrafter"/>
</dbReference>
<keyword evidence="2 5" id="KW-0479">Metal-binding</keyword>
<dbReference type="GO" id="GO:0016121">
    <property type="term" value="P:carotene catabolic process"/>
    <property type="evidence" value="ECO:0007669"/>
    <property type="project" value="TreeGrafter"/>
</dbReference>
<dbReference type="InterPro" id="IPR004294">
    <property type="entry name" value="Carotenoid_Oase"/>
</dbReference>
<proteinExistence type="inferred from homology"/>
<sequence length="270" mass="30963">MAVPDPCRTIFDRISSMFNFSIEQTDNTVVSVYPFGDQIYTMTEVPVLYQIDPESLETIGQKRLPRSLIVFHTAHPHVMSNGDIFETAEVVGSMKPRWRLNPAYMHSFGLTENYFVIIEQPLCVSLVNMVRRYIVPEPFSTTIVSYPEYETNIILIHRETGATTQYTTDTLFFMHIINCFELDGKVLVDLCTYKDGNIIDAMHLDAIKNMQSNPDYGQWARSRPKRITIPIDAPENTKVEATLLADVGVEMPRINYEMYNGNHNINLHKS</sequence>
<dbReference type="EMBL" id="CAKXAJ010025426">
    <property type="protein sequence ID" value="CAH2239267.1"/>
    <property type="molecule type" value="Genomic_DNA"/>
</dbReference>
<keyword evidence="7" id="KW-1185">Reference proteome</keyword>
<evidence type="ECO:0000313" key="7">
    <source>
        <dbReference type="Proteomes" id="UP000838756"/>
    </source>
</evidence>
<dbReference type="PANTHER" id="PTHR10543">
    <property type="entry name" value="BETA-CAROTENE DIOXYGENASE"/>
    <property type="match status" value="1"/>
</dbReference>
<reference evidence="6" key="1">
    <citation type="submission" date="2022-03" db="EMBL/GenBank/DDBJ databases">
        <authorList>
            <person name="Lindestad O."/>
        </authorList>
    </citation>
    <scope>NUCLEOTIDE SEQUENCE</scope>
</reference>
<comment type="caution">
    <text evidence="6">The sequence shown here is derived from an EMBL/GenBank/DDBJ whole genome shotgun (WGS) entry which is preliminary data.</text>
</comment>
<comment type="cofactor">
    <cofactor evidence="5">
        <name>Fe(2+)</name>
        <dbReference type="ChEBI" id="CHEBI:29033"/>
    </cofactor>
    <text evidence="5">Binds 1 Fe(2+) ion per subunit.</text>
</comment>
<dbReference type="Pfam" id="PF03055">
    <property type="entry name" value="RPE65"/>
    <property type="match status" value="1"/>
</dbReference>
<gene>
    <name evidence="6" type="primary">jg21897</name>
    <name evidence="6" type="ORF">PAEG_LOCUS16065</name>
</gene>